<evidence type="ECO:0000256" key="2">
    <source>
        <dbReference type="SAM" id="MobiDB-lite"/>
    </source>
</evidence>
<keyword evidence="5" id="KW-1185">Reference proteome</keyword>
<protein>
    <submittedName>
        <fullName evidence="6">Bone marrow proteoglycan-like</fullName>
    </submittedName>
</protein>
<dbReference type="Proteomes" id="UP000081671">
    <property type="component" value="Unplaced"/>
</dbReference>
<proteinExistence type="predicted"/>
<evidence type="ECO:0000313" key="6">
    <source>
        <dbReference type="RefSeq" id="XP_012884655.1"/>
    </source>
</evidence>
<evidence type="ECO:0000313" key="5">
    <source>
        <dbReference type="Proteomes" id="UP000081671"/>
    </source>
</evidence>
<accession>A0A1S3G7J8</accession>
<dbReference type="InterPro" id="IPR001304">
    <property type="entry name" value="C-type_lectin-like"/>
</dbReference>
<dbReference type="InParanoid" id="A0A1S3G7J8"/>
<evidence type="ECO:0000259" key="4">
    <source>
        <dbReference type="PROSITE" id="PS50041"/>
    </source>
</evidence>
<dbReference type="Gene3D" id="3.10.100.10">
    <property type="entry name" value="Mannose-Binding Protein A, subunit A"/>
    <property type="match status" value="1"/>
</dbReference>
<feature type="signal peptide" evidence="3">
    <location>
        <begin position="1"/>
        <end position="15"/>
    </location>
</feature>
<name>A0A1S3G7J8_DIPOR</name>
<dbReference type="InterPro" id="IPR016186">
    <property type="entry name" value="C-type_lectin-like/link_sf"/>
</dbReference>
<dbReference type="InterPro" id="IPR050976">
    <property type="entry name" value="Snaclec"/>
</dbReference>
<dbReference type="GeneID" id="105995486"/>
<dbReference type="PRINTS" id="PR00770">
    <property type="entry name" value="EMAJORBASICP"/>
</dbReference>
<keyword evidence="3" id="KW-0732">Signal</keyword>
<dbReference type="FunCoup" id="A0A1S3G7J8">
    <property type="interactions" value="96"/>
</dbReference>
<dbReference type="Pfam" id="PF00059">
    <property type="entry name" value="Lectin_C"/>
    <property type="match status" value="1"/>
</dbReference>
<dbReference type="SMART" id="SM00034">
    <property type="entry name" value="CLECT"/>
    <property type="match status" value="1"/>
</dbReference>
<dbReference type="AlphaFoldDB" id="A0A1S3G7J8"/>
<dbReference type="PANTHER" id="PTHR22991:SF40">
    <property type="entry name" value="PROTEIN CBG13490"/>
    <property type="match status" value="1"/>
</dbReference>
<dbReference type="SUPFAM" id="SSF56436">
    <property type="entry name" value="C-type lectin-like"/>
    <property type="match status" value="1"/>
</dbReference>
<reference evidence="6" key="1">
    <citation type="submission" date="2025-08" db="UniProtKB">
        <authorList>
            <consortium name="RefSeq"/>
        </authorList>
    </citation>
    <scope>IDENTIFICATION</scope>
    <source>
        <tissue evidence="6">Kidney</tissue>
    </source>
</reference>
<dbReference type="OrthoDB" id="6369810at2759"/>
<dbReference type="InterPro" id="IPR016187">
    <property type="entry name" value="CTDL_fold"/>
</dbReference>
<feature type="domain" description="C-type lectin" evidence="4">
    <location>
        <begin position="108"/>
        <end position="222"/>
    </location>
</feature>
<keyword evidence="1" id="KW-1015">Disulfide bond</keyword>
<feature type="region of interest" description="Disordered" evidence="2">
    <location>
        <begin position="22"/>
        <end position="44"/>
    </location>
</feature>
<dbReference type="RefSeq" id="XP_012884655.1">
    <property type="nucleotide sequence ID" value="XM_013029201.1"/>
</dbReference>
<feature type="compositionally biased region" description="Basic and acidic residues" evidence="2">
    <location>
        <begin position="29"/>
        <end position="40"/>
    </location>
</feature>
<dbReference type="GO" id="GO:0006955">
    <property type="term" value="P:immune response"/>
    <property type="evidence" value="ECO:0007669"/>
    <property type="project" value="InterPro"/>
</dbReference>
<dbReference type="PROSITE" id="PS50041">
    <property type="entry name" value="C_TYPE_LECTIN_2"/>
    <property type="match status" value="1"/>
</dbReference>
<evidence type="ECO:0000256" key="1">
    <source>
        <dbReference type="ARBA" id="ARBA00023157"/>
    </source>
</evidence>
<sequence>MKLLLLALLVGAVSALHLMRADTPNSKSPLEDKSLTREEEWPTQEVEDLLSGELMELEEAEGSGSKEISEEEGAVQPVSALDIANNSFQCPAKENTVELLGIPGCKTCHYILVTAAATFSEARNVCQRCYRGSLVSIHSSISNYQIQCFVQKLNQGQVWIGGWISGSGYCKRFYWVDNSSWNFANWAKCQPSAHGGSCVSMCVQGGRWRTSHCCKRLPFVCSR</sequence>
<dbReference type="STRING" id="10020.ENSDORP00000008466"/>
<evidence type="ECO:0000256" key="3">
    <source>
        <dbReference type="SAM" id="SignalP"/>
    </source>
</evidence>
<organism evidence="5 6">
    <name type="scientific">Dipodomys ordii</name>
    <name type="common">Ord's kangaroo rat</name>
    <dbReference type="NCBI Taxonomy" id="10020"/>
    <lineage>
        <taxon>Eukaryota</taxon>
        <taxon>Metazoa</taxon>
        <taxon>Chordata</taxon>
        <taxon>Craniata</taxon>
        <taxon>Vertebrata</taxon>
        <taxon>Euteleostomi</taxon>
        <taxon>Mammalia</taxon>
        <taxon>Eutheria</taxon>
        <taxon>Euarchontoglires</taxon>
        <taxon>Glires</taxon>
        <taxon>Rodentia</taxon>
        <taxon>Castorimorpha</taxon>
        <taxon>Heteromyidae</taxon>
        <taxon>Dipodomyinae</taxon>
        <taxon>Dipodomys</taxon>
    </lineage>
</organism>
<dbReference type="KEGG" id="dord:105995486"/>
<gene>
    <name evidence="6" type="primary">LOC105995486</name>
</gene>
<dbReference type="InterPro" id="IPR002352">
    <property type="entry name" value="Eosinophil_major_basic"/>
</dbReference>
<dbReference type="PANTHER" id="PTHR22991">
    <property type="entry name" value="PROTEIN CBG13490"/>
    <property type="match status" value="1"/>
</dbReference>
<feature type="chain" id="PRO_5012368069" evidence="3">
    <location>
        <begin position="16"/>
        <end position="223"/>
    </location>
</feature>